<sequence length="256" mass="28717">MGRPLFSRAFQSSPVVREPTPPCPYEKWSYINAFDPDSDEFFDNEHAVYEDFVDPTDPTTHSEEDEDDDEEGEGDVLVVSDRPSPMAVDTEDPTHLVFDDLHDLRATEDTESGLRWEQVRPHPDSRQRDVLPSVYRASSLSRSRGSVIPRDQIDPVEPSEAIAIPPPSAPIPVPIVRSRRTTSIDERTPFSPVTPSRQTPITHIIPSPPPTATPRLYSWARSQAPLSPGSPFTNPNARTSYTHLSPTLIRVRDVIF</sequence>
<feature type="region of interest" description="Disordered" evidence="1">
    <location>
        <begin position="44"/>
        <end position="76"/>
    </location>
</feature>
<dbReference type="AlphaFoldDB" id="A0A0C3EK55"/>
<dbReference type="STRING" id="1036808.A0A0C3EK55"/>
<dbReference type="InParanoid" id="A0A0C3EK55"/>
<feature type="region of interest" description="Disordered" evidence="1">
    <location>
        <begin position="1"/>
        <end position="22"/>
    </location>
</feature>
<dbReference type="OrthoDB" id="3265863at2759"/>
<proteinExistence type="predicted"/>
<feature type="compositionally biased region" description="Acidic residues" evidence="1">
    <location>
        <begin position="63"/>
        <end position="74"/>
    </location>
</feature>
<protein>
    <submittedName>
        <fullName evidence="2">Uncharacterized protein</fullName>
    </submittedName>
</protein>
<accession>A0A0C3EK55</accession>
<dbReference type="EMBL" id="KN822010">
    <property type="protein sequence ID" value="KIM68296.1"/>
    <property type="molecule type" value="Genomic_DNA"/>
</dbReference>
<reference evidence="3" key="2">
    <citation type="submission" date="2015-01" db="EMBL/GenBank/DDBJ databases">
        <title>Evolutionary Origins and Diversification of the Mycorrhizal Mutualists.</title>
        <authorList>
            <consortium name="DOE Joint Genome Institute"/>
            <consortium name="Mycorrhizal Genomics Consortium"/>
            <person name="Kohler A."/>
            <person name="Kuo A."/>
            <person name="Nagy L.G."/>
            <person name="Floudas D."/>
            <person name="Copeland A."/>
            <person name="Barry K.W."/>
            <person name="Cichocki N."/>
            <person name="Veneault-Fourrey C."/>
            <person name="LaButti K."/>
            <person name="Lindquist E.A."/>
            <person name="Lipzen A."/>
            <person name="Lundell T."/>
            <person name="Morin E."/>
            <person name="Murat C."/>
            <person name="Riley R."/>
            <person name="Ohm R."/>
            <person name="Sun H."/>
            <person name="Tunlid A."/>
            <person name="Henrissat B."/>
            <person name="Grigoriev I.V."/>
            <person name="Hibbett D.S."/>
            <person name="Martin F."/>
        </authorList>
    </citation>
    <scope>NUCLEOTIDE SEQUENCE [LARGE SCALE GENOMIC DNA]</scope>
    <source>
        <strain evidence="3">Foug A</strain>
    </source>
</reference>
<keyword evidence="3" id="KW-1185">Reference proteome</keyword>
<evidence type="ECO:0000256" key="1">
    <source>
        <dbReference type="SAM" id="MobiDB-lite"/>
    </source>
</evidence>
<gene>
    <name evidence="2" type="ORF">SCLCIDRAFT_1016387</name>
</gene>
<feature type="compositionally biased region" description="Basic and acidic residues" evidence="1">
    <location>
        <begin position="109"/>
        <end position="129"/>
    </location>
</feature>
<organism evidence="2 3">
    <name type="scientific">Scleroderma citrinum Foug A</name>
    <dbReference type="NCBI Taxonomy" id="1036808"/>
    <lineage>
        <taxon>Eukaryota</taxon>
        <taxon>Fungi</taxon>
        <taxon>Dikarya</taxon>
        <taxon>Basidiomycota</taxon>
        <taxon>Agaricomycotina</taxon>
        <taxon>Agaricomycetes</taxon>
        <taxon>Agaricomycetidae</taxon>
        <taxon>Boletales</taxon>
        <taxon>Sclerodermatineae</taxon>
        <taxon>Sclerodermataceae</taxon>
        <taxon>Scleroderma</taxon>
    </lineage>
</organism>
<evidence type="ECO:0000313" key="2">
    <source>
        <dbReference type="EMBL" id="KIM68296.1"/>
    </source>
</evidence>
<name>A0A0C3EK55_9AGAM</name>
<feature type="region of interest" description="Disordered" evidence="1">
    <location>
        <begin position="186"/>
        <end position="210"/>
    </location>
</feature>
<reference evidence="2 3" key="1">
    <citation type="submission" date="2014-04" db="EMBL/GenBank/DDBJ databases">
        <authorList>
            <consortium name="DOE Joint Genome Institute"/>
            <person name="Kuo A."/>
            <person name="Kohler A."/>
            <person name="Nagy L.G."/>
            <person name="Floudas D."/>
            <person name="Copeland A."/>
            <person name="Barry K.W."/>
            <person name="Cichocki N."/>
            <person name="Veneault-Fourrey C."/>
            <person name="LaButti K."/>
            <person name="Lindquist E.A."/>
            <person name="Lipzen A."/>
            <person name="Lundell T."/>
            <person name="Morin E."/>
            <person name="Murat C."/>
            <person name="Sun H."/>
            <person name="Tunlid A."/>
            <person name="Henrissat B."/>
            <person name="Grigoriev I.V."/>
            <person name="Hibbett D.S."/>
            <person name="Martin F."/>
            <person name="Nordberg H.P."/>
            <person name="Cantor M.N."/>
            <person name="Hua S.X."/>
        </authorList>
    </citation>
    <scope>NUCLEOTIDE SEQUENCE [LARGE SCALE GENOMIC DNA]</scope>
    <source>
        <strain evidence="2 3">Foug A</strain>
    </source>
</reference>
<evidence type="ECO:0000313" key="3">
    <source>
        <dbReference type="Proteomes" id="UP000053989"/>
    </source>
</evidence>
<dbReference type="HOGENOM" id="CLU_059971_0_0_1"/>
<dbReference type="Proteomes" id="UP000053989">
    <property type="component" value="Unassembled WGS sequence"/>
</dbReference>
<feature type="region of interest" description="Disordered" evidence="1">
    <location>
        <begin position="109"/>
        <end position="130"/>
    </location>
</feature>